<keyword evidence="8" id="KW-1185">Reference proteome</keyword>
<dbReference type="GO" id="GO:0004252">
    <property type="term" value="F:serine-type endopeptidase activity"/>
    <property type="evidence" value="ECO:0007669"/>
    <property type="project" value="InterPro"/>
</dbReference>
<dbReference type="Pfam" id="PF00057">
    <property type="entry name" value="Ldl_recept_a"/>
    <property type="match status" value="1"/>
</dbReference>
<dbReference type="PROSITE" id="PS50068">
    <property type="entry name" value="LDLRA_2"/>
    <property type="match status" value="1"/>
</dbReference>
<feature type="disulfide bond" evidence="2">
    <location>
        <begin position="119"/>
        <end position="131"/>
    </location>
</feature>
<dbReference type="InterPro" id="IPR023415">
    <property type="entry name" value="LDLR_class-A_CS"/>
</dbReference>
<dbReference type="PROSITE" id="PS00134">
    <property type="entry name" value="TRYPSIN_HIS"/>
    <property type="match status" value="1"/>
</dbReference>
<evidence type="ECO:0000256" key="4">
    <source>
        <dbReference type="SAM" id="MobiDB-lite"/>
    </source>
</evidence>
<feature type="region of interest" description="Disordered" evidence="4">
    <location>
        <begin position="1"/>
        <end position="67"/>
    </location>
</feature>
<dbReference type="CDD" id="cd00112">
    <property type="entry name" value="LDLa"/>
    <property type="match status" value="1"/>
</dbReference>
<dbReference type="InterPro" id="IPR018114">
    <property type="entry name" value="TRYPSIN_HIS"/>
</dbReference>
<dbReference type="OrthoDB" id="2019384at2759"/>
<name>A0A0J7L497_LASNI</name>
<comment type="caution">
    <text evidence="3">Lacks conserved residue(s) required for the propagation of feature annotation.</text>
</comment>
<evidence type="ECO:0000313" key="7">
    <source>
        <dbReference type="EMBL" id="KMQ97456.1"/>
    </source>
</evidence>
<feature type="domain" description="Peptidase S1" evidence="5">
    <location>
        <begin position="402"/>
        <end position="599"/>
    </location>
</feature>
<dbReference type="SUPFAM" id="SSF50494">
    <property type="entry name" value="Trypsin-like serine proteases"/>
    <property type="match status" value="1"/>
</dbReference>
<evidence type="ECO:0000256" key="1">
    <source>
        <dbReference type="ARBA" id="ARBA00023157"/>
    </source>
</evidence>
<dbReference type="SMART" id="SM00020">
    <property type="entry name" value="Tryp_SPc"/>
    <property type="match status" value="1"/>
</dbReference>
<evidence type="ECO:0000256" key="2">
    <source>
        <dbReference type="PROSITE-ProRule" id="PRU00124"/>
    </source>
</evidence>
<feature type="region of interest" description="Disordered" evidence="4">
    <location>
        <begin position="166"/>
        <end position="194"/>
    </location>
</feature>
<dbReference type="PaxDb" id="67767-A0A0J7L497"/>
<dbReference type="Proteomes" id="UP000036403">
    <property type="component" value="Unassembled WGS sequence"/>
</dbReference>
<dbReference type="InterPro" id="IPR043504">
    <property type="entry name" value="Peptidase_S1_PA_chymotrypsin"/>
</dbReference>
<evidence type="ECO:0000313" key="8">
    <source>
        <dbReference type="Proteomes" id="UP000036403"/>
    </source>
</evidence>
<feature type="disulfide bond" evidence="2">
    <location>
        <begin position="126"/>
        <end position="144"/>
    </location>
</feature>
<dbReference type="STRING" id="67767.A0A0J7L497"/>
<evidence type="ECO:0000259" key="5">
    <source>
        <dbReference type="PROSITE" id="PS50240"/>
    </source>
</evidence>
<dbReference type="PANTHER" id="PTHR24252:SF7">
    <property type="entry name" value="HYALIN"/>
    <property type="match status" value="1"/>
</dbReference>
<dbReference type="SUPFAM" id="SSF57424">
    <property type="entry name" value="LDL receptor-like module"/>
    <property type="match status" value="1"/>
</dbReference>
<dbReference type="Gene3D" id="2.40.10.10">
    <property type="entry name" value="Trypsin-like serine proteases"/>
    <property type="match status" value="2"/>
</dbReference>
<dbReference type="PANTHER" id="PTHR24252">
    <property type="entry name" value="ACROSIN-RELATED"/>
    <property type="match status" value="1"/>
</dbReference>
<keyword evidence="1 2" id="KW-1015">Disulfide bond</keyword>
<dbReference type="InterPro" id="IPR002172">
    <property type="entry name" value="LDrepeatLR_classA_rpt"/>
</dbReference>
<dbReference type="SMART" id="SM00032">
    <property type="entry name" value="CCP"/>
    <property type="match status" value="2"/>
</dbReference>
<sequence length="599" mass="66194">AEVQSESVSIESSTQKQRIEEPNDLIQEKSESNYPQRMIERVPNCKETTEVSGHPRNEGEEIATTETSLNTQQSRTVTISVEVHSSMTGTKIINDCEQAEITEQLQAVYYALPAHERCCPPTVFRCAYGACIDGDLRCNGIVNCADGSDEDPRLCGGIGWPSPLPPVRPGTTSTTTEQPSVQTPGTKTCKAPPQPENGHWKLHRSQCSNTAQDCDTSEGVNLGLGSHLVYSCNPGYKIRGSTDVSCSFEGKWLNIPICTEVRCKALSTASINAECTYNDEWVSCDSPVLPRTRAKLDCRNSYQRESSLLSRRGDHVRCNENGQWEPEPIRCVPGPLTINIYLNNTKLVLNTTLNRNNATFIEILDDRVIIHTNVKDSNYPNIDVRIPTQICGVPPSNLTPLIVGGVAPNLTEFPWHASLYFDVRGKPKKYFCGASIIQENLLITAAHCIYDEDSRQVVDPNKIYVATGNIFRDYESPFHNPVIVKKNQVKHIYIICNYLGLLGNYIRDIAILELIEPFVLSATLVPVCIDLLSDKTVLEAGAEGKVAGFGRTEFGDSSAVLQALRVPYIPFNQCKSASQEANTQQYLTTDKFCAGYTNG</sequence>
<comment type="caution">
    <text evidence="7">The sequence shown here is derived from an EMBL/GenBank/DDBJ whole genome shotgun (WGS) entry which is preliminary data.</text>
</comment>
<dbReference type="CDD" id="cd00033">
    <property type="entry name" value="CCP"/>
    <property type="match status" value="1"/>
</dbReference>
<dbReference type="Pfam" id="PF00084">
    <property type="entry name" value="Sushi"/>
    <property type="match status" value="2"/>
</dbReference>
<dbReference type="EMBL" id="LBMM01000802">
    <property type="protein sequence ID" value="KMQ97456.1"/>
    <property type="molecule type" value="Genomic_DNA"/>
</dbReference>
<dbReference type="InterPro" id="IPR036055">
    <property type="entry name" value="LDL_receptor-like_sf"/>
</dbReference>
<dbReference type="SUPFAM" id="SSF57535">
    <property type="entry name" value="Complement control module/SCR domain"/>
    <property type="match status" value="1"/>
</dbReference>
<reference evidence="7 8" key="1">
    <citation type="submission" date="2015-04" db="EMBL/GenBank/DDBJ databases">
        <title>Lasius niger genome sequencing.</title>
        <authorList>
            <person name="Konorov E.A."/>
            <person name="Nikitin M.A."/>
            <person name="Kirill M.V."/>
            <person name="Chang P."/>
        </authorList>
    </citation>
    <scope>NUCLEOTIDE SEQUENCE [LARGE SCALE GENOMIC DNA]</scope>
    <source>
        <tissue evidence="7">Whole</tissue>
    </source>
</reference>
<dbReference type="InterPro" id="IPR000436">
    <property type="entry name" value="Sushi_SCR_CCP_dom"/>
</dbReference>
<feature type="compositionally biased region" description="Basic and acidic residues" evidence="4">
    <location>
        <begin position="17"/>
        <end position="31"/>
    </location>
</feature>
<dbReference type="Gene3D" id="4.10.400.10">
    <property type="entry name" value="Low-density Lipoprotein Receptor"/>
    <property type="match status" value="1"/>
</dbReference>
<dbReference type="GO" id="GO:0006508">
    <property type="term" value="P:proteolysis"/>
    <property type="evidence" value="ECO:0007669"/>
    <property type="project" value="InterPro"/>
</dbReference>
<dbReference type="PROSITE" id="PS50923">
    <property type="entry name" value="SUSHI"/>
    <property type="match status" value="1"/>
</dbReference>
<accession>A0A0J7L497</accession>
<dbReference type="InterPro" id="IPR001254">
    <property type="entry name" value="Trypsin_dom"/>
</dbReference>
<feature type="compositionally biased region" description="Low complexity" evidence="4">
    <location>
        <begin position="1"/>
        <end position="13"/>
    </location>
</feature>
<evidence type="ECO:0000259" key="6">
    <source>
        <dbReference type="PROSITE" id="PS50923"/>
    </source>
</evidence>
<dbReference type="SMART" id="SM00192">
    <property type="entry name" value="LDLa"/>
    <property type="match status" value="1"/>
</dbReference>
<organism evidence="7 8">
    <name type="scientific">Lasius niger</name>
    <name type="common">Black garden ant</name>
    <dbReference type="NCBI Taxonomy" id="67767"/>
    <lineage>
        <taxon>Eukaryota</taxon>
        <taxon>Metazoa</taxon>
        <taxon>Ecdysozoa</taxon>
        <taxon>Arthropoda</taxon>
        <taxon>Hexapoda</taxon>
        <taxon>Insecta</taxon>
        <taxon>Pterygota</taxon>
        <taxon>Neoptera</taxon>
        <taxon>Endopterygota</taxon>
        <taxon>Hymenoptera</taxon>
        <taxon>Apocrita</taxon>
        <taxon>Aculeata</taxon>
        <taxon>Formicoidea</taxon>
        <taxon>Formicidae</taxon>
        <taxon>Formicinae</taxon>
        <taxon>Lasius</taxon>
        <taxon>Lasius</taxon>
    </lineage>
</organism>
<dbReference type="PROSITE" id="PS01209">
    <property type="entry name" value="LDLRA_1"/>
    <property type="match status" value="1"/>
</dbReference>
<dbReference type="Gene3D" id="2.10.70.10">
    <property type="entry name" value="Complement Module, domain 1"/>
    <property type="match status" value="1"/>
</dbReference>
<dbReference type="Pfam" id="PF00089">
    <property type="entry name" value="Trypsin"/>
    <property type="match status" value="1"/>
</dbReference>
<feature type="non-terminal residue" evidence="7">
    <location>
        <position position="1"/>
    </location>
</feature>
<dbReference type="AlphaFoldDB" id="A0A0J7L497"/>
<feature type="compositionally biased region" description="Polar residues" evidence="4">
    <location>
        <begin position="170"/>
        <end position="186"/>
    </location>
</feature>
<gene>
    <name evidence="7" type="ORF">RF55_2202</name>
</gene>
<feature type="compositionally biased region" description="Basic and acidic residues" evidence="4">
    <location>
        <begin position="38"/>
        <end position="59"/>
    </location>
</feature>
<dbReference type="InterPro" id="IPR035976">
    <property type="entry name" value="Sushi/SCR/CCP_sf"/>
</dbReference>
<proteinExistence type="predicted"/>
<feature type="domain" description="Sushi" evidence="6">
    <location>
        <begin position="205"/>
        <end position="260"/>
    </location>
</feature>
<dbReference type="InterPro" id="IPR009003">
    <property type="entry name" value="Peptidase_S1_PA"/>
</dbReference>
<keyword evidence="3" id="KW-0768">Sushi</keyword>
<dbReference type="PROSITE" id="PS50240">
    <property type="entry name" value="TRYPSIN_DOM"/>
    <property type="match status" value="1"/>
</dbReference>
<protein>
    <submittedName>
        <fullName evidence="7">Limulus clotting factor c</fullName>
    </submittedName>
</protein>
<evidence type="ECO:0000256" key="3">
    <source>
        <dbReference type="PROSITE-ProRule" id="PRU00302"/>
    </source>
</evidence>